<reference evidence="7 8" key="1">
    <citation type="submission" date="2016-12" db="EMBL/GenBank/DDBJ databases">
        <title>The genomes of Aspergillus section Nigri reveals drivers in fungal speciation.</title>
        <authorList>
            <consortium name="DOE Joint Genome Institute"/>
            <person name="Vesth T.C."/>
            <person name="Nybo J."/>
            <person name="Theobald S."/>
            <person name="Brandl J."/>
            <person name="Frisvad J.C."/>
            <person name="Nielsen K.F."/>
            <person name="Lyhne E.K."/>
            <person name="Kogle M.E."/>
            <person name="Kuo A."/>
            <person name="Riley R."/>
            <person name="Clum A."/>
            <person name="Nolan M."/>
            <person name="Lipzen A."/>
            <person name="Salamov A."/>
            <person name="Henrissat B."/>
            <person name="Wiebenga A."/>
            <person name="De Vries R.P."/>
            <person name="Grigoriev I.V."/>
            <person name="Mortensen U.H."/>
            <person name="Andersen M.R."/>
            <person name="Baker S.E."/>
        </authorList>
    </citation>
    <scope>NUCLEOTIDE SEQUENCE [LARGE SCALE GENOMIC DNA]</scope>
    <source>
        <strain evidence="7 8">IBT 23096</strain>
    </source>
</reference>
<proteinExistence type="inferred from homology"/>
<dbReference type="GeneID" id="36557386"/>
<sequence>MPSQLTDPVKLPCGLVFPNRLVKAAMAEMLAGWSNTPTPDLIEAYNQWGQGGWGSILTGNMQVDINHLGTPFDTSLSHPYVDAQHDAALVETWSRFARAAQQHGTPAVVQLCHPGRQSFRVAGKRGLFAPTIAPSAIPLEMGDSCIQRFVSWMTFPVPREMSQADIDNVTARFVDAARLMADSGFGGIELHGAHGYLLDQFLNPKTNHRTDAYGGTPAKRAKFVLDIIAQIRAVVPPSFCVGIKLNSADHDSASFEDTMMQIGLLVDAGIDFLEVSGGSYQDPQMLGSDPTPNSQSESKSKSTLSREAFFLDFAQQTRSRYPSLTLMLTGGFRTRAGAEAALAQNACDLIGIGRPAAVAPDLPGRILDESLDAHEAGLVLGKVQAPLVMRVIKWLGIKSVGAGVESAYYSGQIGRIAKGLKTVVPGFG</sequence>
<gene>
    <name evidence="7" type="ORF">P170DRAFT_438805</name>
</gene>
<dbReference type="GO" id="GO:0016491">
    <property type="term" value="F:oxidoreductase activity"/>
    <property type="evidence" value="ECO:0007669"/>
    <property type="project" value="UniProtKB-KW"/>
</dbReference>
<keyword evidence="8" id="KW-1185">Reference proteome</keyword>
<evidence type="ECO:0000256" key="5">
    <source>
        <dbReference type="SAM" id="MobiDB-lite"/>
    </source>
</evidence>
<keyword evidence="4" id="KW-0560">Oxidoreductase</keyword>
<name>A0A2I2G2H7_9EURO</name>
<comment type="caution">
    <text evidence="7">The sequence shown here is derived from an EMBL/GenBank/DDBJ whole genome shotgun (WGS) entry which is preliminary data.</text>
</comment>
<protein>
    <submittedName>
        <fullName evidence="7">FMN-linked oxidoreductase</fullName>
    </submittedName>
</protein>
<evidence type="ECO:0000256" key="2">
    <source>
        <dbReference type="ARBA" id="ARBA00022630"/>
    </source>
</evidence>
<dbReference type="EMBL" id="MSFO01000006">
    <property type="protein sequence ID" value="PLB47084.1"/>
    <property type="molecule type" value="Genomic_DNA"/>
</dbReference>
<dbReference type="PANTHER" id="PTHR43656:SF2">
    <property type="entry name" value="BINDING OXIDOREDUCTASE, PUTATIVE (AFU_ORTHOLOGUE AFUA_2G08260)-RELATED"/>
    <property type="match status" value="1"/>
</dbReference>
<dbReference type="PANTHER" id="PTHR43656">
    <property type="entry name" value="BINDING OXIDOREDUCTASE, PUTATIVE (AFU_ORTHOLOGUE AFUA_2G08260)-RELATED"/>
    <property type="match status" value="1"/>
</dbReference>
<dbReference type="InterPro" id="IPR001155">
    <property type="entry name" value="OxRdtase_FMN_N"/>
</dbReference>
<evidence type="ECO:0000256" key="3">
    <source>
        <dbReference type="ARBA" id="ARBA00022643"/>
    </source>
</evidence>
<evidence type="ECO:0000313" key="7">
    <source>
        <dbReference type="EMBL" id="PLB47084.1"/>
    </source>
</evidence>
<evidence type="ECO:0000259" key="6">
    <source>
        <dbReference type="Pfam" id="PF00724"/>
    </source>
</evidence>
<dbReference type="VEuPathDB" id="FungiDB:P170DRAFT_438805"/>
<dbReference type="GO" id="GO:0010181">
    <property type="term" value="F:FMN binding"/>
    <property type="evidence" value="ECO:0007669"/>
    <property type="project" value="InterPro"/>
</dbReference>
<dbReference type="Gene3D" id="3.20.20.70">
    <property type="entry name" value="Aldolase class I"/>
    <property type="match status" value="1"/>
</dbReference>
<feature type="domain" description="NADH:flavin oxidoreductase/NADH oxidase N-terminal" evidence="6">
    <location>
        <begin position="17"/>
        <end position="366"/>
    </location>
</feature>
<dbReference type="Pfam" id="PF00724">
    <property type="entry name" value="Oxidored_FMN"/>
    <property type="match status" value="1"/>
</dbReference>
<evidence type="ECO:0000256" key="4">
    <source>
        <dbReference type="ARBA" id="ARBA00023002"/>
    </source>
</evidence>
<keyword evidence="2" id="KW-0285">Flavoprotein</keyword>
<evidence type="ECO:0000256" key="1">
    <source>
        <dbReference type="ARBA" id="ARBA00005979"/>
    </source>
</evidence>
<dbReference type="Proteomes" id="UP000234275">
    <property type="component" value="Unassembled WGS sequence"/>
</dbReference>
<feature type="region of interest" description="Disordered" evidence="5">
    <location>
        <begin position="281"/>
        <end position="302"/>
    </location>
</feature>
<evidence type="ECO:0000313" key="8">
    <source>
        <dbReference type="Proteomes" id="UP000234275"/>
    </source>
</evidence>
<dbReference type="RefSeq" id="XP_024702386.1">
    <property type="nucleotide sequence ID" value="XM_024849687.1"/>
</dbReference>
<dbReference type="InterPro" id="IPR013785">
    <property type="entry name" value="Aldolase_TIM"/>
</dbReference>
<dbReference type="STRING" id="1392250.A0A2I2G2H7"/>
<comment type="similarity">
    <text evidence="1">Belongs to the NADH:flavin oxidoreductase/NADH oxidase family.</text>
</comment>
<organism evidence="7 8">
    <name type="scientific">Aspergillus steynii IBT 23096</name>
    <dbReference type="NCBI Taxonomy" id="1392250"/>
    <lineage>
        <taxon>Eukaryota</taxon>
        <taxon>Fungi</taxon>
        <taxon>Dikarya</taxon>
        <taxon>Ascomycota</taxon>
        <taxon>Pezizomycotina</taxon>
        <taxon>Eurotiomycetes</taxon>
        <taxon>Eurotiomycetidae</taxon>
        <taxon>Eurotiales</taxon>
        <taxon>Aspergillaceae</taxon>
        <taxon>Aspergillus</taxon>
        <taxon>Aspergillus subgen. Circumdati</taxon>
    </lineage>
</organism>
<dbReference type="SUPFAM" id="SSF51395">
    <property type="entry name" value="FMN-linked oxidoreductases"/>
    <property type="match status" value="1"/>
</dbReference>
<dbReference type="AlphaFoldDB" id="A0A2I2G2H7"/>
<keyword evidence="3" id="KW-0288">FMN</keyword>
<accession>A0A2I2G2H7</accession>
<dbReference type="InterPro" id="IPR051799">
    <property type="entry name" value="NADH_flavin_oxidoreductase"/>
</dbReference>
<dbReference type="CDD" id="cd04733">
    <property type="entry name" value="OYE_like_2_FMN"/>
    <property type="match status" value="1"/>
</dbReference>
<dbReference type="OrthoDB" id="1663137at2759"/>